<sequence length="535" mass="59752">MKQSATVAHRPGTGTTRRASPFRGAALRAVTRWNIILCVLALLGAVTRLTELGYPTDDGTPVFDEKHYVPQAWQILRGADNPVVGGIEDNPAYGLVVHPPLAKQLEALGMAVFGDTAFGWRVVAALLGIGVILLTASTARRIARSTGHGDWVGLSAGLIALCDGILFVTGRSAMLDQFQTFFVILAAYLLVRDHEQMEGLFRRVFTEGRVSDSPLGPRAGYRWWRFAAGVSLGCALAVKWSGLYYMAFFGLAVVGVDWWRRRRFGVQRPLAGVFALDCVPAFASLVLLPAVVYVLDWRAWFASETGVFRHEAESGNERIASWGLGWLPDSWLNFIYYHVSVLDFHEELTNSNGHHHPWESKPWDWLASTRGLLYFSETDTGGMKHVVLLTGTPAVWFLAVPVMLWGLWSLLRRRDMRWLVPVVGYLAGFLPWLVNTDRQMYLFYATNLAPFLIIGLALALGQLAGRSLVKDRDAAPQAGMVAGIRHLFLTRTGLMVGVVYLVIVVWMFLFFLPVFSGLPLTETQWRWRMWLPGWT</sequence>
<dbReference type="EMBL" id="CP024988">
    <property type="protein sequence ID" value="AWT25677.1"/>
    <property type="molecule type" value="Genomic_DNA"/>
</dbReference>
<dbReference type="OrthoDB" id="9776737at2"/>
<organism evidence="13 14">
    <name type="scientific">Corynebacterium provencense</name>
    <dbReference type="NCBI Taxonomy" id="1737425"/>
    <lineage>
        <taxon>Bacteria</taxon>
        <taxon>Bacillati</taxon>
        <taxon>Actinomycetota</taxon>
        <taxon>Actinomycetes</taxon>
        <taxon>Mycobacteriales</taxon>
        <taxon>Corynebacteriaceae</taxon>
        <taxon>Corynebacterium</taxon>
    </lineage>
</organism>
<evidence type="ECO:0000256" key="2">
    <source>
        <dbReference type="ARBA" id="ARBA00004922"/>
    </source>
</evidence>
<feature type="transmembrane region" description="Helical" evidence="10">
    <location>
        <begin position="418"/>
        <end position="434"/>
    </location>
</feature>
<feature type="transmembrane region" description="Helical" evidence="10">
    <location>
        <begin position="494"/>
        <end position="515"/>
    </location>
</feature>
<feature type="transmembrane region" description="Helical" evidence="10">
    <location>
        <begin position="151"/>
        <end position="168"/>
    </location>
</feature>
<dbReference type="UniPathway" id="UPA00378"/>
<evidence type="ECO:0000256" key="10">
    <source>
        <dbReference type="RuleBase" id="RU367007"/>
    </source>
</evidence>
<dbReference type="STRING" id="1737425.GCA_900049755_00421"/>
<dbReference type="AlphaFoldDB" id="A0A2Z3YUF7"/>
<feature type="transmembrane region" description="Helical" evidence="10">
    <location>
        <begin position="271"/>
        <end position="295"/>
    </location>
</feature>
<keyword evidence="14" id="KW-1185">Reference proteome</keyword>
<dbReference type="GO" id="GO:0005886">
    <property type="term" value="C:plasma membrane"/>
    <property type="evidence" value="ECO:0007669"/>
    <property type="project" value="UniProtKB-SubCell"/>
</dbReference>
<feature type="transmembrane region" description="Helical" evidence="10">
    <location>
        <begin position="25"/>
        <end position="46"/>
    </location>
</feature>
<feature type="domain" description="Protein O-mannosyl-transferase C-terminal four TM" evidence="12">
    <location>
        <begin position="331"/>
        <end position="534"/>
    </location>
</feature>
<keyword evidence="7 10" id="KW-1133">Transmembrane helix</keyword>
<dbReference type="Pfam" id="PF02366">
    <property type="entry name" value="PMT"/>
    <property type="match status" value="1"/>
</dbReference>
<evidence type="ECO:0000256" key="7">
    <source>
        <dbReference type="ARBA" id="ARBA00022989"/>
    </source>
</evidence>
<dbReference type="PANTHER" id="PTHR10050:SF46">
    <property type="entry name" value="PROTEIN O-MANNOSYL-TRANSFERASE 2"/>
    <property type="match status" value="1"/>
</dbReference>
<protein>
    <recommendedName>
        <fullName evidence="9 10">Polyprenol-phosphate-mannose--protein mannosyltransferase</fullName>
        <ecNumber evidence="10">2.4.1.-</ecNumber>
    </recommendedName>
</protein>
<evidence type="ECO:0000259" key="12">
    <source>
        <dbReference type="Pfam" id="PF16192"/>
    </source>
</evidence>
<dbReference type="Pfam" id="PF16192">
    <property type="entry name" value="PMT_4TMC"/>
    <property type="match status" value="1"/>
</dbReference>
<evidence type="ECO:0000256" key="3">
    <source>
        <dbReference type="ARBA" id="ARBA00007222"/>
    </source>
</evidence>
<comment type="similarity">
    <text evidence="3 10">Belongs to the glycosyltransferase 39 family.</text>
</comment>
<comment type="subcellular location">
    <subcellularLocation>
        <location evidence="10">Cell membrane</location>
    </subcellularLocation>
    <subcellularLocation>
        <location evidence="1">Endomembrane system</location>
        <topology evidence="1">Multi-pass membrane protein</topology>
    </subcellularLocation>
</comment>
<evidence type="ECO:0000313" key="13">
    <source>
        <dbReference type="EMBL" id="AWT25677.1"/>
    </source>
</evidence>
<evidence type="ECO:0000256" key="5">
    <source>
        <dbReference type="ARBA" id="ARBA00022679"/>
    </source>
</evidence>
<feature type="transmembrane region" description="Helical" evidence="10">
    <location>
        <begin position="174"/>
        <end position="191"/>
    </location>
</feature>
<evidence type="ECO:0000256" key="6">
    <source>
        <dbReference type="ARBA" id="ARBA00022692"/>
    </source>
</evidence>
<feature type="transmembrane region" description="Helical" evidence="10">
    <location>
        <begin position="118"/>
        <end position="139"/>
    </location>
</feature>
<dbReference type="Proteomes" id="UP000247696">
    <property type="component" value="Chromosome"/>
</dbReference>
<feature type="transmembrane region" description="Helical" evidence="10">
    <location>
        <begin position="393"/>
        <end position="411"/>
    </location>
</feature>
<keyword evidence="8 10" id="KW-0472">Membrane</keyword>
<evidence type="ECO:0000256" key="9">
    <source>
        <dbReference type="ARBA" id="ARBA00093617"/>
    </source>
</evidence>
<feature type="transmembrane region" description="Helical" evidence="10">
    <location>
        <begin position="440"/>
        <end position="460"/>
    </location>
</feature>
<name>A0A2Z3YUF7_9CORY</name>
<evidence type="ECO:0000256" key="1">
    <source>
        <dbReference type="ARBA" id="ARBA00004127"/>
    </source>
</evidence>
<reference evidence="14" key="1">
    <citation type="submission" date="2017-11" db="EMBL/GenBank/DDBJ databases">
        <title>Otitis media/interna in a cat caused by the recently described species Corynebacterium provencense.</title>
        <authorList>
            <person name="Kittl S."/>
            <person name="Brodard I."/>
            <person name="Rychener L."/>
            <person name="Jores J."/>
            <person name="Roosje P."/>
            <person name="Gobeli Brawand S."/>
        </authorList>
    </citation>
    <scope>NUCLEOTIDE SEQUENCE [LARGE SCALE GENOMIC DNA]</scope>
    <source>
        <strain evidence="14">17KM38</strain>
    </source>
</reference>
<gene>
    <name evidence="13" type="primary">pmt</name>
    <name evidence="13" type="ORF">Csp1_08690</name>
</gene>
<feature type="domain" description="ArnT-like N-terminal" evidence="11">
    <location>
        <begin position="109"/>
        <end position="293"/>
    </location>
</feature>
<dbReference type="InterPro" id="IPR027005">
    <property type="entry name" value="PMT-like"/>
</dbReference>
<keyword evidence="4 10" id="KW-0328">Glycosyltransferase</keyword>
<keyword evidence="6 10" id="KW-0812">Transmembrane</keyword>
<dbReference type="InterPro" id="IPR003342">
    <property type="entry name" value="ArnT-like_N"/>
</dbReference>
<evidence type="ECO:0000313" key="14">
    <source>
        <dbReference type="Proteomes" id="UP000247696"/>
    </source>
</evidence>
<proteinExistence type="inferred from homology"/>
<dbReference type="EC" id="2.4.1.-" evidence="10"/>
<dbReference type="InterPro" id="IPR032421">
    <property type="entry name" value="PMT_4TMC"/>
</dbReference>
<dbReference type="KEGG" id="cpre:Csp1_08690"/>
<evidence type="ECO:0000259" key="11">
    <source>
        <dbReference type="Pfam" id="PF02366"/>
    </source>
</evidence>
<keyword evidence="5 10" id="KW-0808">Transferase</keyword>
<evidence type="ECO:0000256" key="4">
    <source>
        <dbReference type="ARBA" id="ARBA00022676"/>
    </source>
</evidence>
<dbReference type="RefSeq" id="WP_078057042.1">
    <property type="nucleotide sequence ID" value="NZ_CABKVS010000001.1"/>
</dbReference>
<dbReference type="GO" id="GO:0004169">
    <property type="term" value="F:dolichyl-phosphate-mannose-protein mannosyltransferase activity"/>
    <property type="evidence" value="ECO:0007669"/>
    <property type="project" value="UniProtKB-UniRule"/>
</dbReference>
<accession>A0A2Z3YUF7</accession>
<comment type="function">
    <text evidence="10">Protein O-mannosyltransferase that catalyzes the transfer of a single mannose residue from a polyprenol phospho-mannosyl lipidic donor to the hydroxyl group of selected serine and threonine residues in acceptor proteins.</text>
</comment>
<comment type="pathway">
    <text evidence="2 10">Protein modification; protein glycosylation.</text>
</comment>
<evidence type="ECO:0000256" key="8">
    <source>
        <dbReference type="ARBA" id="ARBA00023136"/>
    </source>
</evidence>
<dbReference type="GO" id="GO:0012505">
    <property type="term" value="C:endomembrane system"/>
    <property type="evidence" value="ECO:0007669"/>
    <property type="project" value="UniProtKB-SubCell"/>
</dbReference>
<dbReference type="PANTHER" id="PTHR10050">
    <property type="entry name" value="DOLICHYL-PHOSPHATE-MANNOSE--PROTEIN MANNOSYLTRANSFERASE"/>
    <property type="match status" value="1"/>
</dbReference>
<keyword evidence="10" id="KW-1003">Cell membrane</keyword>